<keyword evidence="2" id="KW-0963">Cytoplasm</keyword>
<comment type="similarity">
    <text evidence="1 6">Belongs to the peptidase S14 family.</text>
</comment>
<keyword evidence="3 8" id="KW-0645">Protease</keyword>
<evidence type="ECO:0000256" key="4">
    <source>
        <dbReference type="ARBA" id="ARBA00022801"/>
    </source>
</evidence>
<dbReference type="RefSeq" id="WP_126619320.1">
    <property type="nucleotide sequence ID" value="NZ_JBHUCY010000066.1"/>
</dbReference>
<dbReference type="GO" id="GO:0009368">
    <property type="term" value="C:endopeptidase Clp complex"/>
    <property type="evidence" value="ECO:0007669"/>
    <property type="project" value="TreeGrafter"/>
</dbReference>
<comment type="caution">
    <text evidence="8">The sequence shown here is derived from an EMBL/GenBank/DDBJ whole genome shotgun (WGS) entry which is preliminary data.</text>
</comment>
<dbReference type="EMBL" id="RXMA01000027">
    <property type="protein sequence ID" value="RTR16174.1"/>
    <property type="molecule type" value="Genomic_DNA"/>
</dbReference>
<evidence type="ECO:0000256" key="3">
    <source>
        <dbReference type="ARBA" id="ARBA00022670"/>
    </source>
</evidence>
<keyword evidence="4" id="KW-0378">Hydrolase</keyword>
<evidence type="ECO:0000313" key="8">
    <source>
        <dbReference type="EMBL" id="RTR16174.1"/>
    </source>
</evidence>
<dbReference type="CDD" id="cd07016">
    <property type="entry name" value="S14_ClpP_1"/>
    <property type="match status" value="1"/>
</dbReference>
<dbReference type="SUPFAM" id="SSF52096">
    <property type="entry name" value="ClpP/crotonase"/>
    <property type="match status" value="1"/>
</dbReference>
<dbReference type="PANTHER" id="PTHR10381:SF70">
    <property type="entry name" value="ATP-DEPENDENT CLP PROTEASE PROTEOLYTIC SUBUNIT"/>
    <property type="match status" value="1"/>
</dbReference>
<dbReference type="GO" id="GO:0004252">
    <property type="term" value="F:serine-type endopeptidase activity"/>
    <property type="evidence" value="ECO:0007669"/>
    <property type="project" value="InterPro"/>
</dbReference>
<organism evidence="8 9">
    <name type="scientific">Azospirillum griseum</name>
    <dbReference type="NCBI Taxonomy" id="2496639"/>
    <lineage>
        <taxon>Bacteria</taxon>
        <taxon>Pseudomonadati</taxon>
        <taxon>Pseudomonadota</taxon>
        <taxon>Alphaproteobacteria</taxon>
        <taxon>Rhodospirillales</taxon>
        <taxon>Azospirillaceae</taxon>
        <taxon>Azospirillum</taxon>
    </lineage>
</organism>
<name>A0A3S0JF41_9PROT</name>
<reference evidence="8 9" key="1">
    <citation type="submission" date="2018-12" db="EMBL/GenBank/DDBJ databases">
        <authorList>
            <person name="Yang Y."/>
        </authorList>
    </citation>
    <scope>NUCLEOTIDE SEQUENCE [LARGE SCALE GENOMIC DNA]</scope>
    <source>
        <strain evidence="8 9">L-25-5w-1</strain>
    </source>
</reference>
<accession>A0A3S0JF41</accession>
<dbReference type="PRINTS" id="PR00127">
    <property type="entry name" value="CLPPROTEASEP"/>
</dbReference>
<dbReference type="InterPro" id="IPR023562">
    <property type="entry name" value="ClpP/TepA"/>
</dbReference>
<dbReference type="GO" id="GO:0051117">
    <property type="term" value="F:ATPase binding"/>
    <property type="evidence" value="ECO:0007669"/>
    <property type="project" value="TreeGrafter"/>
</dbReference>
<feature type="compositionally biased region" description="Low complexity" evidence="7">
    <location>
        <begin position="224"/>
        <end position="235"/>
    </location>
</feature>
<proteinExistence type="inferred from homology"/>
<feature type="compositionally biased region" description="Polar residues" evidence="7">
    <location>
        <begin position="330"/>
        <end position="339"/>
    </location>
</feature>
<dbReference type="OrthoDB" id="9806592at2"/>
<keyword evidence="9" id="KW-1185">Reference proteome</keyword>
<evidence type="ECO:0000256" key="7">
    <source>
        <dbReference type="SAM" id="MobiDB-lite"/>
    </source>
</evidence>
<evidence type="ECO:0000256" key="1">
    <source>
        <dbReference type="ARBA" id="ARBA00007039"/>
    </source>
</evidence>
<feature type="region of interest" description="Disordered" evidence="7">
    <location>
        <begin position="209"/>
        <end position="245"/>
    </location>
</feature>
<dbReference type="InterPro" id="IPR001907">
    <property type="entry name" value="ClpP"/>
</dbReference>
<dbReference type="NCBIfam" id="NF045542">
    <property type="entry name" value="Clp_rel_HeadMat"/>
    <property type="match status" value="1"/>
</dbReference>
<dbReference type="InterPro" id="IPR029045">
    <property type="entry name" value="ClpP/crotonase-like_dom_sf"/>
</dbReference>
<dbReference type="GO" id="GO:0004176">
    <property type="term" value="F:ATP-dependent peptidase activity"/>
    <property type="evidence" value="ECO:0007669"/>
    <property type="project" value="InterPro"/>
</dbReference>
<evidence type="ECO:0000256" key="6">
    <source>
        <dbReference type="RuleBase" id="RU003567"/>
    </source>
</evidence>
<evidence type="ECO:0000256" key="5">
    <source>
        <dbReference type="ARBA" id="ARBA00022825"/>
    </source>
</evidence>
<feature type="region of interest" description="Disordered" evidence="7">
    <location>
        <begin position="325"/>
        <end position="352"/>
    </location>
</feature>
<dbReference type="Pfam" id="PF00574">
    <property type="entry name" value="CLP_protease"/>
    <property type="match status" value="1"/>
</dbReference>
<protein>
    <recommendedName>
        <fullName evidence="6">ATP-dependent Clp protease proteolytic subunit</fullName>
    </recommendedName>
</protein>
<dbReference type="AlphaFoldDB" id="A0A3S0JF41"/>
<dbReference type="GO" id="GO:0006515">
    <property type="term" value="P:protein quality control for misfolded or incompletely synthesized proteins"/>
    <property type="evidence" value="ECO:0007669"/>
    <property type="project" value="TreeGrafter"/>
</dbReference>
<sequence length="365" mass="38087">MRTWYNMKAVADGAAEILIYDEIGAWGITANQFVQDLRGLGAVSRIDVRINSPGGEVFDGLAIYNALSKHAAEIVVTIDGIAASIASVIAMAGKDIIMPENAMMMIHDPSGGVWGTAADMRRIADALDKGKQAIISAYRRCGLADESLSQLMTDETWFSATDALEKGFCTKVEKPVKMSACFDLANLDRFRHPPAALVAALARTSALPPLESSMTDTATGGGQTPPTNQQTTSLPPGGGGQTEALPADPASIARDCLAAGLPELTPSLITAKATSAIVTARLQDAKTIKDICARAGIADQAAGLITNGATVDSARAVAFEALAARDQASHVDSTQNTPPGTNPKPRGPLNAATVYDRFNNPVRGV</sequence>
<dbReference type="PANTHER" id="PTHR10381">
    <property type="entry name" value="ATP-DEPENDENT CLP PROTEASE PROTEOLYTIC SUBUNIT"/>
    <property type="match status" value="1"/>
</dbReference>
<evidence type="ECO:0000256" key="2">
    <source>
        <dbReference type="ARBA" id="ARBA00022490"/>
    </source>
</evidence>
<evidence type="ECO:0000313" key="9">
    <source>
        <dbReference type="Proteomes" id="UP000277007"/>
    </source>
</evidence>
<gene>
    <name evidence="8" type="ORF">EJ903_21505</name>
</gene>
<dbReference type="Proteomes" id="UP000277007">
    <property type="component" value="Unassembled WGS sequence"/>
</dbReference>
<dbReference type="Gene3D" id="3.90.226.10">
    <property type="entry name" value="2-enoyl-CoA Hydratase, Chain A, domain 1"/>
    <property type="match status" value="1"/>
</dbReference>
<keyword evidence="5" id="KW-0720">Serine protease</keyword>